<organism evidence="1 2">
    <name type="scientific">Candidatus Magnetoglobus multicellularis str. Araruama</name>
    <dbReference type="NCBI Taxonomy" id="890399"/>
    <lineage>
        <taxon>Bacteria</taxon>
        <taxon>Pseudomonadati</taxon>
        <taxon>Thermodesulfobacteriota</taxon>
        <taxon>Desulfobacteria</taxon>
        <taxon>Desulfobacterales</taxon>
        <taxon>Desulfobacteraceae</taxon>
        <taxon>Candidatus Magnetoglobus</taxon>
    </lineage>
</organism>
<dbReference type="Gene3D" id="1.20.1600.10">
    <property type="entry name" value="Outer membrane efflux proteins (OEP)"/>
    <property type="match status" value="1"/>
</dbReference>
<reference evidence="2" key="1">
    <citation type="submission" date="2012-11" db="EMBL/GenBank/DDBJ databases">
        <authorList>
            <person name="Lucero-Rivera Y.E."/>
            <person name="Tovar-Ramirez D."/>
        </authorList>
    </citation>
    <scope>NUCLEOTIDE SEQUENCE [LARGE SCALE GENOMIC DNA]</scope>
    <source>
        <strain evidence="2">Araruama</strain>
    </source>
</reference>
<comment type="caution">
    <text evidence="1">The sequence shown here is derived from an EMBL/GenBank/DDBJ whole genome shotgun (WGS) entry which is preliminary data.</text>
</comment>
<evidence type="ECO:0000313" key="1">
    <source>
        <dbReference type="EMBL" id="ETR66142.1"/>
    </source>
</evidence>
<dbReference type="EMBL" id="ATBP01002202">
    <property type="protein sequence ID" value="ETR66142.1"/>
    <property type="molecule type" value="Genomic_DNA"/>
</dbReference>
<accession>A0A1V1NU74</accession>
<dbReference type="SUPFAM" id="SSF56954">
    <property type="entry name" value="Outer membrane efflux proteins (OEP)"/>
    <property type="match status" value="1"/>
</dbReference>
<gene>
    <name evidence="1" type="ORF">OMM_13192</name>
</gene>
<dbReference type="AlphaFoldDB" id="A0A1V1NU74"/>
<protein>
    <submittedName>
        <fullName evidence="1">Uncharacterized protein</fullName>
    </submittedName>
</protein>
<sequence>MPLTDNKIFTACHPLSQAVLSQIFAHRADYEASLKKRDAAQTQLKKAQNNLKPKLDLQLEFGYSGIDDGSSIHHYFLLTADMLKAPVFTS</sequence>
<dbReference type="GO" id="GO:0015562">
    <property type="term" value="F:efflux transmembrane transporter activity"/>
    <property type="evidence" value="ECO:0007669"/>
    <property type="project" value="InterPro"/>
</dbReference>
<dbReference type="Proteomes" id="UP000189670">
    <property type="component" value="Unassembled WGS sequence"/>
</dbReference>
<feature type="non-terminal residue" evidence="1">
    <location>
        <position position="90"/>
    </location>
</feature>
<evidence type="ECO:0000313" key="2">
    <source>
        <dbReference type="Proteomes" id="UP000189670"/>
    </source>
</evidence>
<proteinExistence type="predicted"/>
<name>A0A1V1NU74_9BACT</name>